<protein>
    <submittedName>
        <fullName evidence="1">Uncharacterized protein</fullName>
    </submittedName>
</protein>
<proteinExistence type="predicted"/>
<reference evidence="1" key="2">
    <citation type="journal article" date="2022" name="New Phytol.">
        <title>Evolutionary transition to the ectomycorrhizal habit in the genomes of a hyperdiverse lineage of mushroom-forming fungi.</title>
        <authorList>
            <person name="Looney B."/>
            <person name="Miyauchi S."/>
            <person name="Morin E."/>
            <person name="Drula E."/>
            <person name="Courty P.E."/>
            <person name="Kohler A."/>
            <person name="Kuo A."/>
            <person name="LaButti K."/>
            <person name="Pangilinan J."/>
            <person name="Lipzen A."/>
            <person name="Riley R."/>
            <person name="Andreopoulos W."/>
            <person name="He G."/>
            <person name="Johnson J."/>
            <person name="Nolan M."/>
            <person name="Tritt A."/>
            <person name="Barry K.W."/>
            <person name="Grigoriev I.V."/>
            <person name="Nagy L.G."/>
            <person name="Hibbett D."/>
            <person name="Henrissat B."/>
            <person name="Matheny P.B."/>
            <person name="Labbe J."/>
            <person name="Martin F.M."/>
        </authorList>
    </citation>
    <scope>NUCLEOTIDE SEQUENCE</scope>
    <source>
        <strain evidence="1">FP105234-sp</strain>
    </source>
</reference>
<accession>A0ACB8S0A3</accession>
<gene>
    <name evidence="1" type="ORF">FA95DRAFT_878731</name>
</gene>
<sequence>MHSNGAACAYLPYVDAPVNNVATGYTTLPRSKSRAQRSVRSYCVIHHAASTFAWPSQISTTLFPPTSVRDGHQDQGLTASAIAEHAHAPRSSDCAAAAGRVADLRRGVSRALVSVEGERPPDCSRSQRVDVETDDGTGRGSPGRLSMKTRARMTRGRAVGPCCGRSCAPGSQWQSGDRSALPRGASFTCARLPGPFHFATLHPPKPSMAHHIADDAALYMPEYHSRHVAHSSRAQGP</sequence>
<dbReference type="Proteomes" id="UP000814033">
    <property type="component" value="Unassembled WGS sequence"/>
</dbReference>
<organism evidence="1 2">
    <name type="scientific">Auriscalpium vulgare</name>
    <dbReference type="NCBI Taxonomy" id="40419"/>
    <lineage>
        <taxon>Eukaryota</taxon>
        <taxon>Fungi</taxon>
        <taxon>Dikarya</taxon>
        <taxon>Basidiomycota</taxon>
        <taxon>Agaricomycotina</taxon>
        <taxon>Agaricomycetes</taxon>
        <taxon>Russulales</taxon>
        <taxon>Auriscalpiaceae</taxon>
        <taxon>Auriscalpium</taxon>
    </lineage>
</organism>
<keyword evidence="2" id="KW-1185">Reference proteome</keyword>
<reference evidence="1" key="1">
    <citation type="submission" date="2021-02" db="EMBL/GenBank/DDBJ databases">
        <authorList>
            <consortium name="DOE Joint Genome Institute"/>
            <person name="Ahrendt S."/>
            <person name="Looney B.P."/>
            <person name="Miyauchi S."/>
            <person name="Morin E."/>
            <person name="Drula E."/>
            <person name="Courty P.E."/>
            <person name="Chicoki N."/>
            <person name="Fauchery L."/>
            <person name="Kohler A."/>
            <person name="Kuo A."/>
            <person name="Labutti K."/>
            <person name="Pangilinan J."/>
            <person name="Lipzen A."/>
            <person name="Riley R."/>
            <person name="Andreopoulos W."/>
            <person name="He G."/>
            <person name="Johnson J."/>
            <person name="Barry K.W."/>
            <person name="Grigoriev I.V."/>
            <person name="Nagy L."/>
            <person name="Hibbett D."/>
            <person name="Henrissat B."/>
            <person name="Matheny P.B."/>
            <person name="Labbe J."/>
            <person name="Martin F."/>
        </authorList>
    </citation>
    <scope>NUCLEOTIDE SEQUENCE</scope>
    <source>
        <strain evidence="1">FP105234-sp</strain>
    </source>
</reference>
<comment type="caution">
    <text evidence="1">The sequence shown here is derived from an EMBL/GenBank/DDBJ whole genome shotgun (WGS) entry which is preliminary data.</text>
</comment>
<name>A0ACB8S0A3_9AGAM</name>
<evidence type="ECO:0000313" key="2">
    <source>
        <dbReference type="Proteomes" id="UP000814033"/>
    </source>
</evidence>
<evidence type="ECO:0000313" key="1">
    <source>
        <dbReference type="EMBL" id="KAI0049435.1"/>
    </source>
</evidence>
<dbReference type="EMBL" id="MU275873">
    <property type="protein sequence ID" value="KAI0049435.1"/>
    <property type="molecule type" value="Genomic_DNA"/>
</dbReference>